<dbReference type="SUPFAM" id="SSF46689">
    <property type="entry name" value="Homeodomain-like"/>
    <property type="match status" value="1"/>
</dbReference>
<name>A0ABY4RT93_9BACL</name>
<dbReference type="InterPro" id="IPR002514">
    <property type="entry name" value="Transposase_8"/>
</dbReference>
<protein>
    <submittedName>
        <fullName evidence="2">Transposase</fullName>
    </submittedName>
</protein>
<keyword evidence="1" id="KW-0175">Coiled coil</keyword>
<organism evidence="2 3">
    <name type="scientific">Paenibacillus konkukensis</name>
    <dbReference type="NCBI Taxonomy" id="2020716"/>
    <lineage>
        <taxon>Bacteria</taxon>
        <taxon>Bacillati</taxon>
        <taxon>Bacillota</taxon>
        <taxon>Bacilli</taxon>
        <taxon>Bacillales</taxon>
        <taxon>Paenibacillaceae</taxon>
        <taxon>Paenibacillus</taxon>
    </lineage>
</organism>
<dbReference type="Pfam" id="PF01527">
    <property type="entry name" value="HTH_Tnp_1"/>
    <property type="match status" value="1"/>
</dbReference>
<accession>A0ABY4RT93</accession>
<reference evidence="2" key="2">
    <citation type="journal article" date="2021" name="J Anim Sci Technol">
        <title>Complete genome sequence of Paenibacillus konkukensis sp. nov. SK3146 as a potential probiotic strain.</title>
        <authorList>
            <person name="Jung H.I."/>
            <person name="Park S."/>
            <person name="Niu K.M."/>
            <person name="Lee S.W."/>
            <person name="Kothari D."/>
            <person name="Yi K.J."/>
            <person name="Kim S.K."/>
        </authorList>
    </citation>
    <scope>NUCLEOTIDE SEQUENCE</scope>
    <source>
        <strain evidence="2">SK3146</strain>
    </source>
</reference>
<dbReference type="PANTHER" id="PTHR33215">
    <property type="entry name" value="PROTEIN DISTAL ANTENNA"/>
    <property type="match status" value="1"/>
</dbReference>
<evidence type="ECO:0000313" key="3">
    <source>
        <dbReference type="Proteomes" id="UP001057134"/>
    </source>
</evidence>
<dbReference type="InterPro" id="IPR009057">
    <property type="entry name" value="Homeodomain-like_sf"/>
</dbReference>
<dbReference type="RefSeq" id="WP_249861071.1">
    <property type="nucleotide sequence ID" value="NZ_CP027059.1"/>
</dbReference>
<sequence length="96" mass="11381">MKKKSYDKEFKRQVVQMIQEEGKAVPQVAKELGLHDNTVYRWVTEFKQDGTQAFPGSGQLKPDDKALRDLQKRIRELEEENDILKKAMHYFAKDRR</sequence>
<gene>
    <name evidence="2" type="ORF">SK3146_04729</name>
</gene>
<reference evidence="2" key="1">
    <citation type="submission" date="2018-02" db="EMBL/GenBank/DDBJ databases">
        <authorList>
            <person name="Kim S.-K."/>
            <person name="Jung H.-I."/>
            <person name="Lee S.-W."/>
        </authorList>
    </citation>
    <scope>NUCLEOTIDE SEQUENCE</scope>
    <source>
        <strain evidence="2">SK3146</strain>
    </source>
</reference>
<dbReference type="EMBL" id="CP027059">
    <property type="protein sequence ID" value="UQZ85440.1"/>
    <property type="molecule type" value="Genomic_DNA"/>
</dbReference>
<dbReference type="PANTHER" id="PTHR33215:SF13">
    <property type="entry name" value="PROTEIN DISTAL ANTENNA"/>
    <property type="match status" value="1"/>
</dbReference>
<evidence type="ECO:0000256" key="1">
    <source>
        <dbReference type="SAM" id="Coils"/>
    </source>
</evidence>
<evidence type="ECO:0000313" key="2">
    <source>
        <dbReference type="EMBL" id="UQZ85440.1"/>
    </source>
</evidence>
<dbReference type="Proteomes" id="UP001057134">
    <property type="component" value="Chromosome"/>
</dbReference>
<dbReference type="InterPro" id="IPR051839">
    <property type="entry name" value="RD_transcriptional_regulator"/>
</dbReference>
<dbReference type="Gene3D" id="1.10.10.60">
    <property type="entry name" value="Homeodomain-like"/>
    <property type="match status" value="1"/>
</dbReference>
<keyword evidence="3" id="KW-1185">Reference proteome</keyword>
<feature type="coiled-coil region" evidence="1">
    <location>
        <begin position="60"/>
        <end position="87"/>
    </location>
</feature>
<proteinExistence type="predicted"/>